<dbReference type="PANTHER" id="PTHR30483:SF6">
    <property type="entry name" value="PERIPLASMIC BINDING PROTEIN OF ABC TRANSPORTER FOR NATURAL AMINO ACIDS"/>
    <property type="match status" value="1"/>
</dbReference>
<feature type="signal peptide" evidence="4">
    <location>
        <begin position="1"/>
        <end position="20"/>
    </location>
</feature>
<comment type="caution">
    <text evidence="6">The sequence shown here is derived from an EMBL/GenBank/DDBJ whole genome shotgun (WGS) entry which is preliminary data.</text>
</comment>
<keyword evidence="7" id="KW-1185">Reference proteome</keyword>
<keyword evidence="2 4" id="KW-0732">Signal</keyword>
<dbReference type="Gene3D" id="3.40.50.2300">
    <property type="match status" value="2"/>
</dbReference>
<name>A0A0R3LIT9_9BRAD</name>
<evidence type="ECO:0000256" key="2">
    <source>
        <dbReference type="ARBA" id="ARBA00022729"/>
    </source>
</evidence>
<dbReference type="AlphaFoldDB" id="A0A0R3LIT9"/>
<organism evidence="6 7">
    <name type="scientific">Bradyrhizobium valentinum</name>
    <dbReference type="NCBI Taxonomy" id="1518501"/>
    <lineage>
        <taxon>Bacteria</taxon>
        <taxon>Pseudomonadati</taxon>
        <taxon>Pseudomonadota</taxon>
        <taxon>Alphaproteobacteria</taxon>
        <taxon>Hyphomicrobiales</taxon>
        <taxon>Nitrobacteraceae</taxon>
        <taxon>Bradyrhizobium</taxon>
    </lineage>
</organism>
<keyword evidence="3" id="KW-0813">Transport</keyword>
<feature type="domain" description="Leucine-binding protein" evidence="5">
    <location>
        <begin position="27"/>
        <end position="362"/>
    </location>
</feature>
<evidence type="ECO:0000256" key="4">
    <source>
        <dbReference type="SAM" id="SignalP"/>
    </source>
</evidence>
<dbReference type="CDD" id="cd06327">
    <property type="entry name" value="PBP1_SBP-like"/>
    <property type="match status" value="1"/>
</dbReference>
<evidence type="ECO:0000259" key="5">
    <source>
        <dbReference type="Pfam" id="PF13458"/>
    </source>
</evidence>
<dbReference type="SUPFAM" id="SSF53822">
    <property type="entry name" value="Periplasmic binding protein-like I"/>
    <property type="match status" value="1"/>
</dbReference>
<dbReference type="InterPro" id="IPR051010">
    <property type="entry name" value="BCAA_transport"/>
</dbReference>
<accession>A0A0R3LIT9</accession>
<dbReference type="Proteomes" id="UP000051913">
    <property type="component" value="Unassembled WGS sequence"/>
</dbReference>
<evidence type="ECO:0000313" key="6">
    <source>
        <dbReference type="EMBL" id="KRR05251.1"/>
    </source>
</evidence>
<dbReference type="InterPro" id="IPR028082">
    <property type="entry name" value="Peripla_BP_I"/>
</dbReference>
<keyword evidence="3" id="KW-0029">Amino-acid transport</keyword>
<dbReference type="GO" id="GO:0006865">
    <property type="term" value="P:amino acid transport"/>
    <property type="evidence" value="ECO:0007669"/>
    <property type="project" value="UniProtKB-KW"/>
</dbReference>
<dbReference type="Pfam" id="PF13458">
    <property type="entry name" value="Peripla_BP_6"/>
    <property type="match status" value="1"/>
</dbReference>
<dbReference type="RefSeq" id="WP_057851808.1">
    <property type="nucleotide sequence ID" value="NZ_LLXX01000119.1"/>
</dbReference>
<dbReference type="InterPro" id="IPR028081">
    <property type="entry name" value="Leu-bd"/>
</dbReference>
<dbReference type="EMBL" id="LLXX01000119">
    <property type="protein sequence ID" value="KRR05251.1"/>
    <property type="molecule type" value="Genomic_DNA"/>
</dbReference>
<comment type="similarity">
    <text evidence="1">Belongs to the leucine-binding protein family.</text>
</comment>
<proteinExistence type="inferred from homology"/>
<protein>
    <submittedName>
        <fullName evidence="6">ABC transporter permease</fullName>
    </submittedName>
</protein>
<dbReference type="STRING" id="1518501.CQ10_05030"/>
<evidence type="ECO:0000313" key="7">
    <source>
        <dbReference type="Proteomes" id="UP000051913"/>
    </source>
</evidence>
<dbReference type="OrthoDB" id="7235949at2"/>
<reference evidence="6 7" key="1">
    <citation type="submission" date="2014-03" db="EMBL/GenBank/DDBJ databases">
        <title>Bradyrhizobium valentinum sp. nov., isolated from effective nodules of Lupinus mariae-josephae, a lupine endemic of basic-lime soils in Eastern Spain.</title>
        <authorList>
            <person name="Duran D."/>
            <person name="Rey L."/>
            <person name="Navarro A."/>
            <person name="Busquets A."/>
            <person name="Imperial J."/>
            <person name="Ruiz-Argueso T."/>
        </authorList>
    </citation>
    <scope>NUCLEOTIDE SEQUENCE [LARGE SCALE GENOMIC DNA]</scope>
    <source>
        <strain evidence="6 7">LmjM3</strain>
    </source>
</reference>
<feature type="chain" id="PRO_5009797062" evidence="4">
    <location>
        <begin position="21"/>
        <end position="400"/>
    </location>
</feature>
<sequence length="400" mass="42817">MRRLIVGSLLLCGWATSAFAQFSDNKIVIGVMGDQSGVVADVGGPGSILAARMAVEDSGGAAGGVPIETITADHQNKPDVASAIAREWFDRRGVDVMVDLPHSGVVFGLMAIATEKKRSLMISGAASVEITGGRCSPFATHWTDDTYSLARGTAAALMQQDLKSWYFLTADYAFGHDLEKDAARVVEERGGKVIGSARHPLSTPDFSALLLRAKSSQAQVVALASAGADTVNAIKQAGQFGIMRGGRRVAALHAFVTDINSVGLEAAQGLIITTGFYWNDTDGTRAFSERFFKAHGRMPTREQAGVYTGVLHYIKAASKAKTDDAALVNTEMRKLPVDRFGRQVHIQENGRVIYDLGVYRVKTPAESKAPWDYYERIATVPADTAFRSIDTAGCAAPSVR</sequence>
<evidence type="ECO:0000256" key="3">
    <source>
        <dbReference type="ARBA" id="ARBA00022970"/>
    </source>
</evidence>
<dbReference type="PANTHER" id="PTHR30483">
    <property type="entry name" value="LEUCINE-SPECIFIC-BINDING PROTEIN"/>
    <property type="match status" value="1"/>
</dbReference>
<gene>
    <name evidence="6" type="ORF">CP49_01365</name>
</gene>
<evidence type="ECO:0000256" key="1">
    <source>
        <dbReference type="ARBA" id="ARBA00010062"/>
    </source>
</evidence>